<protein>
    <submittedName>
        <fullName evidence="1">CoA transferase</fullName>
    </submittedName>
</protein>
<dbReference type="GO" id="GO:0016740">
    <property type="term" value="F:transferase activity"/>
    <property type="evidence" value="ECO:0007669"/>
    <property type="project" value="UniProtKB-KW"/>
</dbReference>
<dbReference type="PANTHER" id="PTHR48228">
    <property type="entry name" value="SUCCINYL-COA--D-CITRAMALATE COA-TRANSFERASE"/>
    <property type="match status" value="1"/>
</dbReference>
<keyword evidence="2" id="KW-1185">Reference proteome</keyword>
<accession>A0A931J526</accession>
<dbReference type="PANTHER" id="PTHR48228:SF5">
    <property type="entry name" value="ALPHA-METHYLACYL-COA RACEMASE"/>
    <property type="match status" value="1"/>
</dbReference>
<dbReference type="SUPFAM" id="SSF89796">
    <property type="entry name" value="CoA-transferase family III (CaiB/BaiF)"/>
    <property type="match status" value="1"/>
</dbReference>
<dbReference type="Gene3D" id="3.40.50.10540">
    <property type="entry name" value="Crotonobetainyl-coa:carnitine coa-transferase, domain 1"/>
    <property type="match status" value="1"/>
</dbReference>
<dbReference type="AlphaFoldDB" id="A0A931J526"/>
<evidence type="ECO:0000313" key="1">
    <source>
        <dbReference type="EMBL" id="MBH9579759.1"/>
    </source>
</evidence>
<dbReference type="InterPro" id="IPR023606">
    <property type="entry name" value="CoA-Trfase_III_dom_1_sf"/>
</dbReference>
<comment type="caution">
    <text evidence="1">The sequence shown here is derived from an EMBL/GenBank/DDBJ whole genome shotgun (WGS) entry which is preliminary data.</text>
</comment>
<dbReference type="Proteomes" id="UP000613266">
    <property type="component" value="Unassembled WGS sequence"/>
</dbReference>
<dbReference type="Pfam" id="PF02515">
    <property type="entry name" value="CoA_transf_3"/>
    <property type="match status" value="1"/>
</dbReference>
<feature type="non-terminal residue" evidence="1">
    <location>
        <position position="205"/>
    </location>
</feature>
<proteinExistence type="predicted"/>
<dbReference type="RefSeq" id="WP_198113692.1">
    <property type="nucleotide sequence ID" value="NZ_JAEDAK010000041.1"/>
</dbReference>
<dbReference type="PROSITE" id="PS51257">
    <property type="entry name" value="PROKAR_LIPOPROTEIN"/>
    <property type="match status" value="1"/>
</dbReference>
<sequence length="205" mass="21726">MSSPRFRPLRGLRILSLGLNLPAPVALQACRALGAQARKLEPPAGDPVATFAPALYQALHEGVKVLRLDLKQAAGQAALQRELARSDVLLSSFRPSALQRLGLGWRTLQRQHPQLWQVAIVGGCGGRAEEAGHDLTYQAEEGLLPPAGLPRTLLADMGGAEQAMQAVLQAALGRAQGARPRRLEVGLADAARALAAPLRWGLTAP</sequence>
<dbReference type="InterPro" id="IPR050509">
    <property type="entry name" value="CoA-transferase_III"/>
</dbReference>
<gene>
    <name evidence="1" type="ORF">I7X39_22960</name>
</gene>
<keyword evidence="1" id="KW-0808">Transferase</keyword>
<evidence type="ECO:0000313" key="2">
    <source>
        <dbReference type="Proteomes" id="UP000613266"/>
    </source>
</evidence>
<dbReference type="EMBL" id="JAEDAK010000041">
    <property type="protein sequence ID" value="MBH9579759.1"/>
    <property type="molecule type" value="Genomic_DNA"/>
</dbReference>
<name>A0A931J526_9BURK</name>
<dbReference type="InterPro" id="IPR003673">
    <property type="entry name" value="CoA-Trfase_fam_III"/>
</dbReference>
<organism evidence="1 2">
    <name type="scientific">Inhella proteolytica</name>
    <dbReference type="NCBI Taxonomy" id="2795029"/>
    <lineage>
        <taxon>Bacteria</taxon>
        <taxon>Pseudomonadati</taxon>
        <taxon>Pseudomonadota</taxon>
        <taxon>Betaproteobacteria</taxon>
        <taxon>Burkholderiales</taxon>
        <taxon>Sphaerotilaceae</taxon>
        <taxon>Inhella</taxon>
    </lineage>
</organism>
<reference evidence="1" key="1">
    <citation type="submission" date="2020-12" db="EMBL/GenBank/DDBJ databases">
        <title>The genome sequence of Inhella sp. 1Y17.</title>
        <authorList>
            <person name="Liu Y."/>
        </authorList>
    </citation>
    <scope>NUCLEOTIDE SEQUENCE</scope>
    <source>
        <strain evidence="1">1Y17</strain>
    </source>
</reference>